<sequence>MKNLREMISGVYRETDLGYFILNPFYKIYEEGLKLVPDRFIIERSFKKHMGYSIDLDNPLTLNEKINWLKLYERKALQTKVADKYKVRDYIEKTIGKQYLIPLLFHTKDPKEIRKKSMPDTEFIIKTNHDSSGGIIVRDKSEVKWKKIRKKLRRLMKQNYYYSTREWQYKNIEPRIIVEKLLTYNDGSIPDDYKLHCFNGKVAFTMVDIGRHSNERCRNLYDKDWNLLPCNWGRPNGNDIEKPANLEEMIMLAEKISKDFTYVRVDFYSVEGATYFGELTFHHASGFQKFLQEEWDYRFGQQLNIPIVHG</sequence>
<name>A0A7K1G8I5_9FLAO</name>
<dbReference type="GO" id="GO:0016740">
    <property type="term" value="F:transferase activity"/>
    <property type="evidence" value="ECO:0007669"/>
    <property type="project" value="UniProtKB-KW"/>
</dbReference>
<dbReference type="Pfam" id="PF14305">
    <property type="entry name" value="ATPgrasp_TupA"/>
    <property type="match status" value="1"/>
</dbReference>
<comment type="caution">
    <text evidence="1">The sequence shown here is derived from an EMBL/GenBank/DDBJ whole genome shotgun (WGS) entry which is preliminary data.</text>
</comment>
<dbReference type="EMBL" id="WJYA01000002">
    <property type="protein sequence ID" value="MTE25586.1"/>
    <property type="molecule type" value="Genomic_DNA"/>
</dbReference>
<accession>A0A7K1G8I5</accession>
<organism evidence="1 2">
    <name type="scientific">Winogradskyella ouciana</name>
    <dbReference type="NCBI Taxonomy" id="2608631"/>
    <lineage>
        <taxon>Bacteria</taxon>
        <taxon>Pseudomonadati</taxon>
        <taxon>Bacteroidota</taxon>
        <taxon>Flavobacteriia</taxon>
        <taxon>Flavobacteriales</taxon>
        <taxon>Flavobacteriaceae</taxon>
        <taxon>Winogradskyella</taxon>
    </lineage>
</organism>
<gene>
    <name evidence="1" type="ORF">F1003_01475</name>
</gene>
<keyword evidence="2" id="KW-1185">Reference proteome</keyword>
<dbReference type="RefSeq" id="WP_155087428.1">
    <property type="nucleotide sequence ID" value="NZ_WJYA01000002.1"/>
</dbReference>
<reference evidence="1 2" key="1">
    <citation type="submission" date="2019-11" db="EMBL/GenBank/DDBJ databases">
        <title>Winogradskyella ouciana sp. nov., isolated from the hadal seawater of the Mariana Trench.</title>
        <authorList>
            <person name="Liu R."/>
        </authorList>
    </citation>
    <scope>NUCLEOTIDE SEQUENCE [LARGE SCALE GENOMIC DNA]</scope>
    <source>
        <strain evidence="1 2">ZXX205</strain>
    </source>
</reference>
<evidence type="ECO:0000313" key="1">
    <source>
        <dbReference type="EMBL" id="MTE25586.1"/>
    </source>
</evidence>
<dbReference type="InterPro" id="IPR029465">
    <property type="entry name" value="ATPgrasp_TupA"/>
</dbReference>
<proteinExistence type="predicted"/>
<protein>
    <submittedName>
        <fullName evidence="1">Glycosyl transferase</fullName>
    </submittedName>
</protein>
<keyword evidence="1" id="KW-0808">Transferase</keyword>
<dbReference type="Proteomes" id="UP000447545">
    <property type="component" value="Unassembled WGS sequence"/>
</dbReference>
<dbReference type="AlphaFoldDB" id="A0A7K1G8I5"/>
<evidence type="ECO:0000313" key="2">
    <source>
        <dbReference type="Proteomes" id="UP000447545"/>
    </source>
</evidence>